<dbReference type="Proteomes" id="UP001549162">
    <property type="component" value="Unassembled WGS sequence"/>
</dbReference>
<feature type="domain" description="N-acetyltransferase" evidence="2">
    <location>
        <begin position="2"/>
        <end position="143"/>
    </location>
</feature>
<dbReference type="SUPFAM" id="SSF55729">
    <property type="entry name" value="Acyl-CoA N-acyltransferases (Nat)"/>
    <property type="match status" value="1"/>
</dbReference>
<keyword evidence="1" id="KW-0963">Cytoplasm</keyword>
<dbReference type="RefSeq" id="WP_354369060.1">
    <property type="nucleotide sequence ID" value="NZ_JBEPMA010000014.1"/>
</dbReference>
<comment type="similarity">
    <text evidence="1">Belongs to the acetyltransferase family. RimI subfamily.</text>
</comment>
<dbReference type="Pfam" id="PF00583">
    <property type="entry name" value="Acetyltransf_1"/>
    <property type="match status" value="1"/>
</dbReference>
<organism evidence="3 4">
    <name type="scientific">Peptoniphilus olsenii</name>
    <dbReference type="NCBI Taxonomy" id="411570"/>
    <lineage>
        <taxon>Bacteria</taxon>
        <taxon>Bacillati</taxon>
        <taxon>Bacillota</taxon>
        <taxon>Tissierellia</taxon>
        <taxon>Tissierellales</taxon>
        <taxon>Peptoniphilaceae</taxon>
        <taxon>Peptoniphilus</taxon>
    </lineage>
</organism>
<evidence type="ECO:0000256" key="1">
    <source>
        <dbReference type="RuleBase" id="RU363094"/>
    </source>
</evidence>
<evidence type="ECO:0000259" key="2">
    <source>
        <dbReference type="PROSITE" id="PS51186"/>
    </source>
</evidence>
<dbReference type="EC" id="2.3.1.266" evidence="1"/>
<dbReference type="InterPro" id="IPR050276">
    <property type="entry name" value="MshD_Acetyltransferase"/>
</dbReference>
<dbReference type="InterPro" id="IPR016181">
    <property type="entry name" value="Acyl_CoA_acyltransferase"/>
</dbReference>
<comment type="subcellular location">
    <subcellularLocation>
        <location evidence="1">Cytoplasm</location>
    </subcellularLocation>
</comment>
<keyword evidence="3" id="KW-0012">Acyltransferase</keyword>
<proteinExistence type="inferred from homology"/>
<dbReference type="Gene3D" id="3.40.630.30">
    <property type="match status" value="1"/>
</dbReference>
<dbReference type="GO" id="GO:0008999">
    <property type="term" value="F:protein-N-terminal-alanine acetyltransferase activity"/>
    <property type="evidence" value="ECO:0007669"/>
    <property type="project" value="UniProtKB-EC"/>
</dbReference>
<comment type="caution">
    <text evidence="3">The sequence shown here is derived from an EMBL/GenBank/DDBJ whole genome shotgun (WGS) entry which is preliminary data.</text>
</comment>
<comment type="catalytic activity">
    <reaction evidence="1">
        <text>N-terminal L-alanyl-[ribosomal protein bS18] + acetyl-CoA = N-terminal N(alpha)-acetyl-L-alanyl-[ribosomal protein bS18] + CoA + H(+)</text>
        <dbReference type="Rhea" id="RHEA:43756"/>
        <dbReference type="Rhea" id="RHEA-COMP:10676"/>
        <dbReference type="Rhea" id="RHEA-COMP:10677"/>
        <dbReference type="ChEBI" id="CHEBI:15378"/>
        <dbReference type="ChEBI" id="CHEBI:57287"/>
        <dbReference type="ChEBI" id="CHEBI:57288"/>
        <dbReference type="ChEBI" id="CHEBI:64718"/>
        <dbReference type="ChEBI" id="CHEBI:83683"/>
        <dbReference type="EC" id="2.3.1.266"/>
    </reaction>
</comment>
<keyword evidence="4" id="KW-1185">Reference proteome</keyword>
<gene>
    <name evidence="3" type="ORF">ABID14_001698</name>
</gene>
<reference evidence="3 4" key="1">
    <citation type="submission" date="2024-06" db="EMBL/GenBank/DDBJ databases">
        <title>Genomic Encyclopedia of Type Strains, Phase IV (KMG-IV): sequencing the most valuable type-strain genomes for metagenomic binning, comparative biology and taxonomic classification.</title>
        <authorList>
            <person name="Goeker M."/>
        </authorList>
    </citation>
    <scope>NUCLEOTIDE SEQUENCE [LARGE SCALE GENOMIC DNA]</scope>
    <source>
        <strain evidence="3 4">DSM 21460</strain>
    </source>
</reference>
<evidence type="ECO:0000313" key="3">
    <source>
        <dbReference type="EMBL" id="MET3618063.1"/>
    </source>
</evidence>
<dbReference type="NCBIfam" id="TIGR01575">
    <property type="entry name" value="rimI"/>
    <property type="match status" value="1"/>
</dbReference>
<dbReference type="InterPro" id="IPR000182">
    <property type="entry name" value="GNAT_dom"/>
</dbReference>
<keyword evidence="3" id="KW-0808">Transferase</keyword>
<dbReference type="PANTHER" id="PTHR43617">
    <property type="entry name" value="L-AMINO ACID N-ACETYLTRANSFERASE"/>
    <property type="match status" value="1"/>
</dbReference>
<accession>A0ABV2JBU0</accession>
<sequence length="143" mass="16717">MKKTRIANIKDIDKIYEIEKETFKNPWSKESIYYEIYEDELSDVIVIEENGEVVAYIGYMIIFDEIHIANVAVAQKSRGCGYGKLLLEEICKFADEHDKKLTLEVNAHNDVAISLYKKYGFKSFGTRKNYYGQGEDAHIMWRE</sequence>
<comment type="function">
    <text evidence="1">Acetylates the N-terminal alanine of ribosomal protein bS18.</text>
</comment>
<protein>
    <recommendedName>
        <fullName evidence="1">[Ribosomal protein bS18]-alanine N-acetyltransferase</fullName>
        <ecNumber evidence="1">2.3.1.266</ecNumber>
    </recommendedName>
</protein>
<dbReference type="PROSITE" id="PS51186">
    <property type="entry name" value="GNAT"/>
    <property type="match status" value="1"/>
</dbReference>
<evidence type="ECO:0000313" key="4">
    <source>
        <dbReference type="Proteomes" id="UP001549162"/>
    </source>
</evidence>
<dbReference type="CDD" id="cd04301">
    <property type="entry name" value="NAT_SF"/>
    <property type="match status" value="1"/>
</dbReference>
<name>A0ABV2JBU0_9FIRM</name>
<dbReference type="InterPro" id="IPR006464">
    <property type="entry name" value="AcTrfase_RimI/Ard1"/>
</dbReference>
<dbReference type="EMBL" id="JBEPMA010000014">
    <property type="protein sequence ID" value="MET3618063.1"/>
    <property type="molecule type" value="Genomic_DNA"/>
</dbReference>